<keyword evidence="3" id="KW-0675">Receptor</keyword>
<dbReference type="SMART" id="SM00192">
    <property type="entry name" value="LDLa"/>
    <property type="match status" value="1"/>
</dbReference>
<dbReference type="InterPro" id="IPR002172">
    <property type="entry name" value="LDrepeatLR_classA_rpt"/>
</dbReference>
<dbReference type="PROSITE" id="PS50068">
    <property type="entry name" value="LDLRA_2"/>
    <property type="match status" value="1"/>
</dbReference>
<accession>A0A5B7EBZ6</accession>
<dbReference type="SUPFAM" id="SSF57424">
    <property type="entry name" value="LDL receptor-like module"/>
    <property type="match status" value="1"/>
</dbReference>
<evidence type="ECO:0000256" key="1">
    <source>
        <dbReference type="ARBA" id="ARBA00023157"/>
    </source>
</evidence>
<proteinExistence type="predicted"/>
<dbReference type="Pfam" id="PF00057">
    <property type="entry name" value="Ldl_recept_a"/>
    <property type="match status" value="1"/>
</dbReference>
<reference evidence="3 4" key="1">
    <citation type="submission" date="2019-05" db="EMBL/GenBank/DDBJ databases">
        <title>Another draft genome of Portunus trituberculatus and its Hox gene families provides insights of decapod evolution.</title>
        <authorList>
            <person name="Jeong J.-H."/>
            <person name="Song I."/>
            <person name="Kim S."/>
            <person name="Choi T."/>
            <person name="Kim D."/>
            <person name="Ryu S."/>
            <person name="Kim W."/>
        </authorList>
    </citation>
    <scope>NUCLEOTIDE SEQUENCE [LARGE SCALE GENOMIC DNA]</scope>
    <source>
        <tissue evidence="3">Muscle</tissue>
    </source>
</reference>
<feature type="disulfide bond" evidence="2">
    <location>
        <begin position="217"/>
        <end position="232"/>
    </location>
</feature>
<evidence type="ECO:0000256" key="2">
    <source>
        <dbReference type="PROSITE-ProRule" id="PRU00124"/>
    </source>
</evidence>
<evidence type="ECO:0000313" key="3">
    <source>
        <dbReference type="EMBL" id="MPC31048.1"/>
    </source>
</evidence>
<organism evidence="3 4">
    <name type="scientific">Portunus trituberculatus</name>
    <name type="common">Swimming crab</name>
    <name type="synonym">Neptunus trituberculatus</name>
    <dbReference type="NCBI Taxonomy" id="210409"/>
    <lineage>
        <taxon>Eukaryota</taxon>
        <taxon>Metazoa</taxon>
        <taxon>Ecdysozoa</taxon>
        <taxon>Arthropoda</taxon>
        <taxon>Crustacea</taxon>
        <taxon>Multicrustacea</taxon>
        <taxon>Malacostraca</taxon>
        <taxon>Eumalacostraca</taxon>
        <taxon>Eucarida</taxon>
        <taxon>Decapoda</taxon>
        <taxon>Pleocyemata</taxon>
        <taxon>Brachyura</taxon>
        <taxon>Eubrachyura</taxon>
        <taxon>Portunoidea</taxon>
        <taxon>Portunidae</taxon>
        <taxon>Portuninae</taxon>
        <taxon>Portunus</taxon>
    </lineage>
</organism>
<comment type="caution">
    <text evidence="2">Lacks conserved residue(s) required for the propagation of feature annotation.</text>
</comment>
<sequence>MTNGNAEMANAYHLHIAVIELTIVVTALMRKIAQLLCVALMSGDVGMGIVSQLRYDVMAIHSVLTTPMSTTALPLVVVRSGLAVRVHASHKKLGVMAALTVLMALMRQTVPLKVAAARSGHVWMDIAYPLRITVMADMTVWMAQMRRTAQIHADLMISAACLMAPAFQRVLGAMVFKSVVMALMKRSVKKDQNLTACKPDEFACADDGTCIPSYLQCDGRPYCRDASDELNCPSCECRPCPQPCPVWRQRCLSLTLMHPKPHCRVHIEE</sequence>
<dbReference type="AlphaFoldDB" id="A0A5B7EBZ6"/>
<dbReference type="CDD" id="cd00112">
    <property type="entry name" value="LDLa"/>
    <property type="match status" value="1"/>
</dbReference>
<evidence type="ECO:0000313" key="4">
    <source>
        <dbReference type="Proteomes" id="UP000324222"/>
    </source>
</evidence>
<comment type="caution">
    <text evidence="3">The sequence shown here is derived from an EMBL/GenBank/DDBJ whole genome shotgun (WGS) entry which is preliminary data.</text>
</comment>
<protein>
    <submittedName>
        <fullName evidence="3">Low-density lipoprotein receptor-related protein 5</fullName>
    </submittedName>
</protein>
<keyword evidence="3" id="KW-0449">Lipoprotein</keyword>
<keyword evidence="1 2" id="KW-1015">Disulfide bond</keyword>
<dbReference type="Gene3D" id="4.10.400.10">
    <property type="entry name" value="Low-density Lipoprotein Receptor"/>
    <property type="match status" value="1"/>
</dbReference>
<dbReference type="InterPro" id="IPR036055">
    <property type="entry name" value="LDL_receptor-like_sf"/>
</dbReference>
<dbReference type="EMBL" id="VSRR010002358">
    <property type="protein sequence ID" value="MPC31048.1"/>
    <property type="molecule type" value="Genomic_DNA"/>
</dbReference>
<name>A0A5B7EBZ6_PORTR</name>
<gene>
    <name evidence="3" type="primary">LRP5_0</name>
    <name evidence="3" type="ORF">E2C01_024325</name>
</gene>
<keyword evidence="4" id="KW-1185">Reference proteome</keyword>
<dbReference type="Proteomes" id="UP000324222">
    <property type="component" value="Unassembled WGS sequence"/>
</dbReference>